<name>A0A0N0MDL2_9PROT</name>
<reference evidence="1 2" key="1">
    <citation type="submission" date="2015-07" db="EMBL/GenBank/DDBJ databases">
        <title>Draft Genome Sequence of Komagataeibacter intermedius Strain AF2, Isolated from Kombucha Tea.</title>
        <authorList>
            <person name="Santos R.A."/>
            <person name="Berretta A.A."/>
            <person name="Barud H.S."/>
            <person name="Ribeiro S.J."/>
            <person name="Gonzalez-Garcia L.N."/>
            <person name="Zucchi T.D."/>
            <person name="Goldman G.H."/>
            <person name="Riano-Pachon D.M."/>
        </authorList>
    </citation>
    <scope>NUCLEOTIDE SEQUENCE [LARGE SCALE GENOMIC DNA]</scope>
    <source>
        <strain evidence="1 2">AF2</strain>
    </source>
</reference>
<proteinExistence type="predicted"/>
<dbReference type="Proteomes" id="UP000031553">
    <property type="component" value="Unassembled WGS sequence"/>
</dbReference>
<accession>A0A0N0MDL2</accession>
<dbReference type="AlphaFoldDB" id="A0A0N0MDL2"/>
<gene>
    <name evidence="1" type="ORF">GLUCOINTEAF2_0203422</name>
</gene>
<evidence type="ECO:0000313" key="1">
    <source>
        <dbReference type="EMBL" id="KPH85396.1"/>
    </source>
</evidence>
<organism evidence="1 2">
    <name type="scientific">Komagataeibacter intermedius AF2</name>
    <dbReference type="NCBI Taxonomy" id="1458464"/>
    <lineage>
        <taxon>Bacteria</taxon>
        <taxon>Pseudomonadati</taxon>
        <taxon>Pseudomonadota</taxon>
        <taxon>Alphaproteobacteria</taxon>
        <taxon>Acetobacterales</taxon>
        <taxon>Acetobacteraceae</taxon>
        <taxon>Komagataeibacter</taxon>
    </lineage>
</organism>
<dbReference type="EMBL" id="JUFX02000244">
    <property type="protein sequence ID" value="KPH85396.1"/>
    <property type="molecule type" value="Genomic_DNA"/>
</dbReference>
<protein>
    <submittedName>
        <fullName evidence="1">Uncharacterized protein</fullName>
    </submittedName>
</protein>
<sequence length="145" mass="15835">MRHFVTDGLQRAVQAHAFLCKQSQIKVMPAISARDVMIGLVACAITQGVIIHRKVVEVHVRKPVHNVPPTVETRDTRGGANTQMDLAFFKEQVLDDLRAGLAAAHDQHSPFRQLGRVAVILRVNLMDGGVDRAGIAGDDRVLICA</sequence>
<evidence type="ECO:0000313" key="2">
    <source>
        <dbReference type="Proteomes" id="UP000031553"/>
    </source>
</evidence>
<comment type="caution">
    <text evidence="1">The sequence shown here is derived from an EMBL/GenBank/DDBJ whole genome shotgun (WGS) entry which is preliminary data.</text>
</comment>